<evidence type="ECO:0000313" key="10">
    <source>
        <dbReference type="Proteomes" id="UP001652504"/>
    </source>
</evidence>
<dbReference type="Gene3D" id="2.60.40.290">
    <property type="match status" value="1"/>
</dbReference>
<dbReference type="SUPFAM" id="SSF51445">
    <property type="entry name" value="(Trans)glycosidases"/>
    <property type="match status" value="1"/>
</dbReference>
<dbReference type="EC" id="3.2.1.52" evidence="3"/>
<dbReference type="Pfam" id="PF03174">
    <property type="entry name" value="CHB_HEX_C"/>
    <property type="match status" value="1"/>
</dbReference>
<keyword evidence="4" id="KW-0378">Hydrolase</keyword>
<dbReference type="PANTHER" id="PTHR22600:SF57">
    <property type="entry name" value="BETA-N-ACETYLHEXOSAMINIDASE"/>
    <property type="match status" value="1"/>
</dbReference>
<evidence type="ECO:0000256" key="2">
    <source>
        <dbReference type="ARBA" id="ARBA00006285"/>
    </source>
</evidence>
<dbReference type="EMBL" id="JAOWKX010000001">
    <property type="protein sequence ID" value="MCV2883757.1"/>
    <property type="molecule type" value="Genomic_DNA"/>
</dbReference>
<accession>A0ABT3A582</accession>
<comment type="caution">
    <text evidence="9">The sequence shown here is derived from an EMBL/GenBank/DDBJ whole genome shotgun (WGS) entry which is preliminary data.</text>
</comment>
<keyword evidence="5" id="KW-0326">Glycosidase</keyword>
<evidence type="ECO:0000259" key="8">
    <source>
        <dbReference type="SMART" id="SM01081"/>
    </source>
</evidence>
<evidence type="ECO:0000256" key="5">
    <source>
        <dbReference type="ARBA" id="ARBA00023295"/>
    </source>
</evidence>
<gene>
    <name evidence="9" type="ORF">OE749_03445</name>
</gene>
<protein>
    <recommendedName>
        <fullName evidence="3">beta-N-acetylhexosaminidase</fullName>
        <ecNumber evidence="3">3.2.1.52</ecNumber>
    </recommendedName>
    <alternativeName>
        <fullName evidence="6">Beta-N-acetylhexosaminidase</fullName>
    </alternativeName>
    <alternativeName>
        <fullName evidence="7">N-acetyl-beta-glucosaminidase</fullName>
    </alternativeName>
</protein>
<reference evidence="9 10" key="1">
    <citation type="submission" date="2022-10" db="EMBL/GenBank/DDBJ databases">
        <title>Aestuariibacter sp. AA17 isolated from Montipora capitata coral fragment.</title>
        <authorList>
            <person name="Emsley S.A."/>
            <person name="Pfannmuller K.M."/>
            <person name="Loughran R.M."/>
            <person name="Shlafstein M."/>
            <person name="Papke E."/>
            <person name="Saw J.H."/>
            <person name="Ushijima B."/>
            <person name="Videau P."/>
        </authorList>
    </citation>
    <scope>NUCLEOTIDE SEQUENCE [LARGE SCALE GENOMIC DNA]</scope>
    <source>
        <strain evidence="9 10">AA17</strain>
    </source>
</reference>
<dbReference type="Gene3D" id="3.30.379.10">
    <property type="entry name" value="Chitobiase/beta-hexosaminidase domain 2-like"/>
    <property type="match status" value="1"/>
</dbReference>
<comment type="catalytic activity">
    <reaction evidence="1">
        <text>Hydrolysis of terminal non-reducing N-acetyl-D-hexosamine residues in N-acetyl-beta-D-hexosaminides.</text>
        <dbReference type="EC" id="3.2.1.52"/>
    </reaction>
</comment>
<dbReference type="InterPro" id="IPR008965">
    <property type="entry name" value="CBM2/CBM3_carb-bd_dom_sf"/>
</dbReference>
<sequence>MWLRCKTGGVLRCWQRRYPWLLGCAFLMMQSVLPVSASVRNDLPITQTRLKQLADELQITYQVISNTAQRQCDTPIGGGTCFVAELTLTNGSTALPSDTSAYFSHISPIQHATNPNFQITHVKGDLHRLQLVNGLKAGETQKTELLAPFWHAARSDVMPNYYLVSEGLHPEIILSTQRVKQEGTGLFAAAHAGHWDTPQQFRRNTQDNLPLATPEYRFEQRENATHTAINDSPRHRLIPGVKSLRDSQQWINTKGIEFAPDVQTRFSLSIQALRVYGLKDTPDSLPVTIRTHLSNASSDTTHHPEGYHLRIVPSGVLIEASTLTGAKYALMTLGQLWDDQKKRLPVVEIHDEPHFAFRGMHVDLARHFPGKASLHNLITQMHLTKLNKLHLHLSDDEGWRLEINGLPELTEIGAYRCHDVTERRCLLPQLGSGPYKSALGNGYLTAADYIELVKYANALGIEVIPSFDMPGHARAAIVSMEARYNKLLPNNPQQANAYRLIDPKDTTEYLSIQFYNDNTINPCIEGTYRFVEHVIDTVIDYHRQADVPLTTFHLGADETAGAWKASPACAMKNISAENGLGYFVAKVVKLGQQKGLTMAGWSDGIEESLTQIKPNGVQANIWKTLYWGAEQSIEEFAKAHVPAVYSFPDVLYFDFPYANHPYEPGYYWGSKHTDTRKVFEFMPLRLSAHRHLWQDRMGNQYTNSVQTQHAPLGIQGQLWTEVTPNQAALEYMLYPRLYALADRAWHIPDWQRIDDVSSQTFASMREHDWHTFQMTLATKMLPSLIQQQINFRLPPPAATLRKGKLHMLAGLPNLLLEYSEDGKRWHLYDEPVAVAYTPYVRSRWPNTHHVSMVLSLKK</sequence>
<dbReference type="SMART" id="SM01081">
    <property type="entry name" value="CHB_HEX"/>
    <property type="match status" value="1"/>
</dbReference>
<dbReference type="InterPro" id="IPR015883">
    <property type="entry name" value="Glyco_hydro_20_cat"/>
</dbReference>
<dbReference type="InterPro" id="IPR029018">
    <property type="entry name" value="Hex-like_dom2"/>
</dbReference>
<evidence type="ECO:0000256" key="3">
    <source>
        <dbReference type="ARBA" id="ARBA00012663"/>
    </source>
</evidence>
<name>A0ABT3A582_9ALTE</name>
<dbReference type="InterPro" id="IPR025705">
    <property type="entry name" value="Beta_hexosaminidase_sua/sub"/>
</dbReference>
<comment type="similarity">
    <text evidence="2">Belongs to the glycosyl hydrolase 20 family.</text>
</comment>
<dbReference type="PRINTS" id="PR00738">
    <property type="entry name" value="GLHYDRLASE20"/>
</dbReference>
<dbReference type="PANTHER" id="PTHR22600">
    <property type="entry name" value="BETA-HEXOSAMINIDASE"/>
    <property type="match status" value="1"/>
</dbReference>
<dbReference type="Proteomes" id="UP001652504">
    <property type="component" value="Unassembled WGS sequence"/>
</dbReference>
<dbReference type="SUPFAM" id="SSF49384">
    <property type="entry name" value="Carbohydrate-binding domain"/>
    <property type="match status" value="1"/>
</dbReference>
<organism evidence="9 10">
    <name type="scientific">Fluctibacter corallii</name>
    <dbReference type="NCBI Taxonomy" id="2984329"/>
    <lineage>
        <taxon>Bacteria</taxon>
        <taxon>Pseudomonadati</taxon>
        <taxon>Pseudomonadota</taxon>
        <taxon>Gammaproteobacteria</taxon>
        <taxon>Alteromonadales</taxon>
        <taxon>Alteromonadaceae</taxon>
        <taxon>Fluctibacter</taxon>
    </lineage>
</organism>
<evidence type="ECO:0000313" key="9">
    <source>
        <dbReference type="EMBL" id="MCV2883757.1"/>
    </source>
</evidence>
<dbReference type="InterPro" id="IPR015882">
    <property type="entry name" value="HEX_bac_N"/>
</dbReference>
<dbReference type="InterPro" id="IPR012291">
    <property type="entry name" value="CBM2_carb-bd_dom_sf"/>
</dbReference>
<feature type="domain" description="Chitobiase/beta-hexosaminidases N-terminal" evidence="8">
    <location>
        <begin position="55"/>
        <end position="216"/>
    </location>
</feature>
<evidence type="ECO:0000256" key="1">
    <source>
        <dbReference type="ARBA" id="ARBA00001231"/>
    </source>
</evidence>
<dbReference type="SUPFAM" id="SSF81296">
    <property type="entry name" value="E set domains"/>
    <property type="match status" value="1"/>
</dbReference>
<dbReference type="Pfam" id="PF02838">
    <property type="entry name" value="Glyco_hydro_20b"/>
    <property type="match status" value="1"/>
</dbReference>
<dbReference type="InterPro" id="IPR004866">
    <property type="entry name" value="CHB/HEX_N_dom"/>
</dbReference>
<keyword evidence="10" id="KW-1185">Reference proteome</keyword>
<dbReference type="Gene3D" id="3.20.20.80">
    <property type="entry name" value="Glycosidases"/>
    <property type="match status" value="1"/>
</dbReference>
<dbReference type="SUPFAM" id="SSF55545">
    <property type="entry name" value="beta-N-acetylhexosaminidase-like domain"/>
    <property type="match status" value="1"/>
</dbReference>
<dbReference type="InterPro" id="IPR014756">
    <property type="entry name" value="Ig_E-set"/>
</dbReference>
<evidence type="ECO:0000256" key="7">
    <source>
        <dbReference type="ARBA" id="ARBA00033000"/>
    </source>
</evidence>
<evidence type="ECO:0000256" key="4">
    <source>
        <dbReference type="ARBA" id="ARBA00022801"/>
    </source>
</evidence>
<proteinExistence type="inferred from homology"/>
<dbReference type="Gene3D" id="2.60.40.10">
    <property type="entry name" value="Immunoglobulins"/>
    <property type="match status" value="1"/>
</dbReference>
<dbReference type="InterPro" id="IPR004867">
    <property type="entry name" value="CHB_C_dom"/>
</dbReference>
<dbReference type="InterPro" id="IPR017853">
    <property type="entry name" value="GH"/>
</dbReference>
<evidence type="ECO:0000256" key="6">
    <source>
        <dbReference type="ARBA" id="ARBA00030512"/>
    </source>
</evidence>
<dbReference type="InterPro" id="IPR013783">
    <property type="entry name" value="Ig-like_fold"/>
</dbReference>
<dbReference type="Pfam" id="PF00728">
    <property type="entry name" value="Glyco_hydro_20"/>
    <property type="match status" value="1"/>
</dbReference>
<dbReference type="RefSeq" id="WP_263710951.1">
    <property type="nucleotide sequence ID" value="NZ_JAOWKX010000001.1"/>
</dbReference>
<dbReference type="Pfam" id="PF03173">
    <property type="entry name" value="CHB_HEX"/>
    <property type="match status" value="1"/>
</dbReference>